<organism evidence="2">
    <name type="scientific">Nonomuraea gerenzanensis</name>
    <dbReference type="NCBI Taxonomy" id="93944"/>
    <lineage>
        <taxon>Bacteria</taxon>
        <taxon>Bacillati</taxon>
        <taxon>Actinomycetota</taxon>
        <taxon>Actinomycetes</taxon>
        <taxon>Streptosporangiales</taxon>
        <taxon>Streptosporangiaceae</taxon>
        <taxon>Nonomuraea</taxon>
    </lineage>
</organism>
<feature type="transmembrane region" description="Helical" evidence="1">
    <location>
        <begin position="24"/>
        <end position="42"/>
    </location>
</feature>
<keyword evidence="1" id="KW-0472">Membrane</keyword>
<proteinExistence type="predicted"/>
<accession>A0A1M4DZI5</accession>
<sequence>MCLVRFLCVASGTRRSMNLGVPELIQLLVIGALVFLVVRLATRRRR</sequence>
<evidence type="ECO:0000256" key="1">
    <source>
        <dbReference type="SAM" id="Phobius"/>
    </source>
</evidence>
<name>A0A1M4DZI5_9ACTN</name>
<keyword evidence="1" id="KW-0812">Transmembrane</keyword>
<dbReference type="EMBL" id="LT559118">
    <property type="protein sequence ID" value="SBO91971.1"/>
    <property type="molecule type" value="Genomic_DNA"/>
</dbReference>
<gene>
    <name evidence="2" type="ORF">BN4615_P1485</name>
</gene>
<keyword evidence="1" id="KW-1133">Transmembrane helix</keyword>
<evidence type="ECO:0000313" key="2">
    <source>
        <dbReference type="EMBL" id="SBO91971.1"/>
    </source>
</evidence>
<reference evidence="2" key="1">
    <citation type="submission" date="2016-04" db="EMBL/GenBank/DDBJ databases">
        <authorList>
            <person name="Evans L.H."/>
            <person name="Alamgir A."/>
            <person name="Owens N."/>
            <person name="Weber N.D."/>
            <person name="Virtaneva K."/>
            <person name="Barbian K."/>
            <person name="Babar A."/>
            <person name="Rosenke K."/>
        </authorList>
    </citation>
    <scope>NUCLEOTIDE SEQUENCE</scope>
    <source>
        <strain evidence="2">Nono1</strain>
    </source>
</reference>
<protein>
    <submittedName>
        <fullName evidence="2">Uncharacterized protein</fullName>
    </submittedName>
</protein>
<dbReference type="AlphaFoldDB" id="A0A1M4DZI5"/>